<keyword evidence="2" id="KW-0067">ATP-binding</keyword>
<reference evidence="5" key="1">
    <citation type="journal article" date="2019" name="Int. J. Syst. Evol. Microbiol.">
        <title>The Global Catalogue of Microorganisms (GCM) 10K type strain sequencing project: providing services to taxonomists for standard genome sequencing and annotation.</title>
        <authorList>
            <consortium name="The Broad Institute Genomics Platform"/>
            <consortium name="The Broad Institute Genome Sequencing Center for Infectious Disease"/>
            <person name="Wu L."/>
            <person name="Ma J."/>
        </authorList>
    </citation>
    <scope>NUCLEOTIDE SEQUENCE [LARGE SCALE GENOMIC DNA]</scope>
    <source>
        <strain evidence="5">JCM 9377</strain>
    </source>
</reference>
<feature type="domain" description="HTH luxR-type" evidence="3">
    <location>
        <begin position="851"/>
        <end position="915"/>
    </location>
</feature>
<dbReference type="SUPFAM" id="SSF52540">
    <property type="entry name" value="P-loop containing nucleoside triphosphate hydrolases"/>
    <property type="match status" value="1"/>
</dbReference>
<dbReference type="InterPro" id="IPR036388">
    <property type="entry name" value="WH-like_DNA-bd_sf"/>
</dbReference>
<name>A0ABP6QC97_9ACTN</name>
<gene>
    <name evidence="4" type="ORF">GCM10010468_41470</name>
</gene>
<dbReference type="Gene3D" id="1.25.40.10">
    <property type="entry name" value="Tetratricopeptide repeat domain"/>
    <property type="match status" value="1"/>
</dbReference>
<comment type="caution">
    <text evidence="4">The sequence shown here is derived from an EMBL/GenBank/DDBJ whole genome shotgun (WGS) entry which is preliminary data.</text>
</comment>
<dbReference type="PANTHER" id="PTHR16305">
    <property type="entry name" value="TESTICULAR SOLUBLE ADENYLYL CYCLASE"/>
    <property type="match status" value="1"/>
</dbReference>
<dbReference type="PANTHER" id="PTHR16305:SF35">
    <property type="entry name" value="TRANSCRIPTIONAL ACTIVATOR DOMAIN"/>
    <property type="match status" value="1"/>
</dbReference>
<keyword evidence="1" id="KW-0547">Nucleotide-binding</keyword>
<evidence type="ECO:0000313" key="4">
    <source>
        <dbReference type="EMBL" id="GAA3218162.1"/>
    </source>
</evidence>
<dbReference type="Pfam" id="PF00196">
    <property type="entry name" value="GerE"/>
    <property type="match status" value="1"/>
</dbReference>
<dbReference type="EMBL" id="BAAAUV010000009">
    <property type="protein sequence ID" value="GAA3218162.1"/>
    <property type="molecule type" value="Genomic_DNA"/>
</dbReference>
<evidence type="ECO:0000259" key="3">
    <source>
        <dbReference type="PROSITE" id="PS50043"/>
    </source>
</evidence>
<evidence type="ECO:0000256" key="1">
    <source>
        <dbReference type="ARBA" id="ARBA00022741"/>
    </source>
</evidence>
<dbReference type="SUPFAM" id="SSF48452">
    <property type="entry name" value="TPR-like"/>
    <property type="match status" value="2"/>
</dbReference>
<dbReference type="InterPro" id="IPR000792">
    <property type="entry name" value="Tscrpt_reg_LuxR_C"/>
</dbReference>
<accession>A0ABP6QC97</accession>
<dbReference type="InterPro" id="IPR016032">
    <property type="entry name" value="Sig_transdc_resp-reg_C-effctor"/>
</dbReference>
<dbReference type="PROSITE" id="PS50043">
    <property type="entry name" value="HTH_LUXR_2"/>
    <property type="match status" value="1"/>
</dbReference>
<dbReference type="SUPFAM" id="SSF46894">
    <property type="entry name" value="C-terminal effector domain of the bipartite response regulators"/>
    <property type="match status" value="1"/>
</dbReference>
<dbReference type="PRINTS" id="PR00038">
    <property type="entry name" value="HTHLUXR"/>
</dbReference>
<dbReference type="Pfam" id="PF13191">
    <property type="entry name" value="AAA_16"/>
    <property type="match status" value="1"/>
</dbReference>
<proteinExistence type="predicted"/>
<dbReference type="InterPro" id="IPR041664">
    <property type="entry name" value="AAA_16"/>
</dbReference>
<dbReference type="PROSITE" id="PS00622">
    <property type="entry name" value="HTH_LUXR_1"/>
    <property type="match status" value="1"/>
</dbReference>
<dbReference type="CDD" id="cd06170">
    <property type="entry name" value="LuxR_C_like"/>
    <property type="match status" value="1"/>
</dbReference>
<protein>
    <recommendedName>
        <fullName evidence="3">HTH luxR-type domain-containing protein</fullName>
    </recommendedName>
</protein>
<dbReference type="Gene3D" id="1.10.10.10">
    <property type="entry name" value="Winged helix-like DNA-binding domain superfamily/Winged helix DNA-binding domain"/>
    <property type="match status" value="1"/>
</dbReference>
<dbReference type="Proteomes" id="UP001501237">
    <property type="component" value="Unassembled WGS sequence"/>
</dbReference>
<evidence type="ECO:0000256" key="2">
    <source>
        <dbReference type="ARBA" id="ARBA00022840"/>
    </source>
</evidence>
<dbReference type="InterPro" id="IPR027417">
    <property type="entry name" value="P-loop_NTPase"/>
</dbReference>
<keyword evidence="5" id="KW-1185">Reference proteome</keyword>
<evidence type="ECO:0000313" key="5">
    <source>
        <dbReference type="Proteomes" id="UP001501237"/>
    </source>
</evidence>
<sequence length="918" mass="97553">MLDGFGEVLDRPGFSFLSLVGDPGCGKSRLLAELASAALARGRLTLWGRAAEFDEEMPFGAVVDALDDHLENAPEVSRRLGPSAVRLLGTVFPALEEAAAEVTGAGSRYRLHKAARQLLDELARDDGLVLILDDLHWADQATVELLDHLVRHPPRGRVLVALAYRPVQAMPRLGALAEYGEQITVGPLSLEEVAELLGPEIGRERCARLYEASGGNPFYLDALARSEQAETEANESDELPRAVRAALHLEISRLTAGAQVAAQGAAVAAEEFDPVLVAVAADVSESFALAAIDELVARDVARPSAPGRFRFRHPLVRQAVYTAAAAGWRLAAHGRVAAHLTVLGAPASVRARHVERSARFGDQSAIDTLVSAARSAAGPAPATAGHRLLAALRLMPPDDPQRLGLLVELVRAQLLGGRLAEARDAALEALGMLSDDDYAMRALAVRSLALAERQLDRPQQARAVLLAELRRLPGRQSAVAVPLRLRLVAESLLRADFRAAQAVLDLMPDIGRDWPGGLEVAVAALRALPAHAAGRTAEAFKFLDAAGTQLNLAPDEQLPDWMDILTWLGWTEALIGRPERALRHFDRLLAIARAGEQSYVITNMLAGQAVALIAVGRLADAAASAEEGADIARLLGSGQQLVFALTQACLAAVWSGDAELGLVRIGEALATGTGTGEVWGSTAHYAHGVALLASGDAEEGVQALRRACADFVDPVLDPGTMMACAEQLAGAEAHRDRREEAVRWAEHAERVAGQHGPWVLGRGMAALARAHAEGSAPLAREAAALLAPYPLLRGRALLAAGSAEPAKDAALADLREAVTIFAELGADGLLAHAVREQRRHGLRVPVREKGRGTGPFGLSRRELEVAQLVADDYTNQQIADKLVISVRTVETHLSNIFSKLDVTSRVGVAGAIRDLPRE</sequence>
<organism evidence="4 5">
    <name type="scientific">Actinocorallia longicatena</name>
    <dbReference type="NCBI Taxonomy" id="111803"/>
    <lineage>
        <taxon>Bacteria</taxon>
        <taxon>Bacillati</taxon>
        <taxon>Actinomycetota</taxon>
        <taxon>Actinomycetes</taxon>
        <taxon>Streptosporangiales</taxon>
        <taxon>Thermomonosporaceae</taxon>
        <taxon>Actinocorallia</taxon>
    </lineage>
</organism>
<dbReference type="SMART" id="SM00421">
    <property type="entry name" value="HTH_LUXR"/>
    <property type="match status" value="1"/>
</dbReference>
<dbReference type="InterPro" id="IPR011990">
    <property type="entry name" value="TPR-like_helical_dom_sf"/>
</dbReference>